<organism evidence="12 13">
    <name type="scientific">Thiohalorhabdus denitrificans</name>
    <dbReference type="NCBI Taxonomy" id="381306"/>
    <lineage>
        <taxon>Bacteria</taxon>
        <taxon>Pseudomonadati</taxon>
        <taxon>Pseudomonadota</taxon>
        <taxon>Gammaproteobacteria</taxon>
        <taxon>Thiohalorhabdales</taxon>
        <taxon>Thiohalorhabdaceae</taxon>
        <taxon>Thiohalorhabdus</taxon>
    </lineage>
</organism>
<evidence type="ECO:0000313" key="13">
    <source>
        <dbReference type="Proteomes" id="UP000183104"/>
    </source>
</evidence>
<keyword evidence="7 10" id="KW-1133">Transmembrane helix</keyword>
<evidence type="ECO:0000256" key="8">
    <source>
        <dbReference type="ARBA" id="ARBA00023136"/>
    </source>
</evidence>
<dbReference type="GO" id="GO:0006779">
    <property type="term" value="P:porphyrin-containing compound biosynthetic process"/>
    <property type="evidence" value="ECO:0007669"/>
    <property type="project" value="UniProtKB-KW"/>
</dbReference>
<keyword evidence="8 10" id="KW-0472">Membrane</keyword>
<dbReference type="NCBIfam" id="TIGR00540">
    <property type="entry name" value="TPR_hemY_coli"/>
    <property type="match status" value="1"/>
</dbReference>
<evidence type="ECO:0000256" key="2">
    <source>
        <dbReference type="ARBA" id="ARBA00004429"/>
    </source>
</evidence>
<proteinExistence type="predicted"/>
<protein>
    <submittedName>
        <fullName evidence="12">HemY protein</fullName>
    </submittedName>
</protein>
<evidence type="ECO:0000256" key="1">
    <source>
        <dbReference type="ARBA" id="ARBA00002962"/>
    </source>
</evidence>
<accession>A0A0P9E9R1</accession>
<feature type="transmembrane region" description="Helical" evidence="10">
    <location>
        <begin position="7"/>
        <end position="30"/>
    </location>
</feature>
<gene>
    <name evidence="12" type="ORF">SAMN05661077_0366</name>
</gene>
<evidence type="ECO:0000256" key="6">
    <source>
        <dbReference type="ARBA" id="ARBA00022692"/>
    </source>
</evidence>
<evidence type="ECO:0000259" key="11">
    <source>
        <dbReference type="Pfam" id="PF07219"/>
    </source>
</evidence>
<keyword evidence="5" id="KW-0997">Cell inner membrane</keyword>
<dbReference type="InterPro" id="IPR005254">
    <property type="entry name" value="Heme_biosyn_assoc_TPR_pro"/>
</dbReference>
<feature type="transmembrane region" description="Helical" evidence="10">
    <location>
        <begin position="42"/>
        <end position="66"/>
    </location>
</feature>
<reference evidence="13" key="1">
    <citation type="submission" date="2016-10" db="EMBL/GenBank/DDBJ databases">
        <authorList>
            <person name="Varghese N."/>
        </authorList>
    </citation>
    <scope>NUCLEOTIDE SEQUENCE [LARGE SCALE GENOMIC DNA]</scope>
    <source>
        <strain evidence="13">HL 19</strain>
    </source>
</reference>
<evidence type="ECO:0000313" key="12">
    <source>
        <dbReference type="EMBL" id="SCX77482.1"/>
    </source>
</evidence>
<dbReference type="SUPFAM" id="SSF48452">
    <property type="entry name" value="TPR-like"/>
    <property type="match status" value="1"/>
</dbReference>
<comment type="function">
    <text evidence="1">Involved in a late step of protoheme IX synthesis.</text>
</comment>
<dbReference type="GO" id="GO:0005886">
    <property type="term" value="C:plasma membrane"/>
    <property type="evidence" value="ECO:0007669"/>
    <property type="project" value="UniProtKB-SubCell"/>
</dbReference>
<dbReference type="RefSeq" id="WP_054966939.1">
    <property type="nucleotide sequence ID" value="NZ_FMUN01000001.1"/>
</dbReference>
<evidence type="ECO:0000256" key="9">
    <source>
        <dbReference type="ARBA" id="ARBA00023244"/>
    </source>
</evidence>
<dbReference type="UniPathway" id="UPA00252"/>
<dbReference type="STRING" id="381306.AN478_12450"/>
<dbReference type="Gene3D" id="1.25.40.10">
    <property type="entry name" value="Tetratricopeptide repeat domain"/>
    <property type="match status" value="2"/>
</dbReference>
<dbReference type="AlphaFoldDB" id="A0A0P9E9R1"/>
<dbReference type="EMBL" id="FMUN01000001">
    <property type="protein sequence ID" value="SCX77482.1"/>
    <property type="molecule type" value="Genomic_DNA"/>
</dbReference>
<keyword evidence="9" id="KW-0627">Porphyrin biosynthesis</keyword>
<keyword evidence="4" id="KW-1003">Cell membrane</keyword>
<comment type="pathway">
    <text evidence="3">Porphyrin-containing compound metabolism; protoheme biosynthesis.</text>
</comment>
<dbReference type="InterPro" id="IPR010817">
    <property type="entry name" value="HemY_N"/>
</dbReference>
<evidence type="ECO:0000256" key="3">
    <source>
        <dbReference type="ARBA" id="ARBA00004744"/>
    </source>
</evidence>
<evidence type="ECO:0000256" key="4">
    <source>
        <dbReference type="ARBA" id="ARBA00022475"/>
    </source>
</evidence>
<keyword evidence="13" id="KW-1185">Reference proteome</keyword>
<dbReference type="InterPro" id="IPR011990">
    <property type="entry name" value="TPR-like_helical_dom_sf"/>
</dbReference>
<dbReference type="OrthoDB" id="7053339at2"/>
<keyword evidence="6 10" id="KW-0812">Transmembrane</keyword>
<comment type="subcellular location">
    <subcellularLocation>
        <location evidence="2">Cell inner membrane</location>
        <topology evidence="2">Multi-pass membrane protein</topology>
    </subcellularLocation>
</comment>
<dbReference type="GO" id="GO:0042168">
    <property type="term" value="P:heme metabolic process"/>
    <property type="evidence" value="ECO:0007669"/>
    <property type="project" value="InterPro"/>
</dbReference>
<dbReference type="Proteomes" id="UP000183104">
    <property type="component" value="Unassembled WGS sequence"/>
</dbReference>
<evidence type="ECO:0000256" key="5">
    <source>
        <dbReference type="ARBA" id="ARBA00022519"/>
    </source>
</evidence>
<evidence type="ECO:0000256" key="10">
    <source>
        <dbReference type="SAM" id="Phobius"/>
    </source>
</evidence>
<name>A0A0P9E9R1_9GAMM</name>
<feature type="domain" description="HemY N-terminal" evidence="11">
    <location>
        <begin position="26"/>
        <end position="132"/>
    </location>
</feature>
<dbReference type="Pfam" id="PF07219">
    <property type="entry name" value="HemY_N"/>
    <property type="match status" value="1"/>
</dbReference>
<sequence>MRSLIKILIVLGVAAAVVTLVGEGPGYVLVQVGEYTLETTAALAGVALALFLFFGWEIWGLLSTALHAPSRFREARLQRRRRRSLALLEEGTLALERGESERARKLLARGGRYADRPAAFFIGAARAAHQAGEEAAAEEYLGKAQNEVLADDPAATLLRAEMEMEAGRAEHALALLSDLEKKDPDNRQLLRRLLTLYRQVEDWDALMRLLPRARKAGVLSESEAAEQMREARAQRMEQARLAGDGGTVERLWKEASRDERADSRLMAPWIRYLLSENRGQEAERALEQGLKRHWRGELVDLYLALPQAPGSAQELLQRLERWLPDHSRDPHLLTVLAQLAIAARLWGKADRYLEDVAAQENLPAEILLRLAHLFQERQKPDQALACCRRSLTALEGRVPVLAPPEADGQKEGGSAQP</sequence>
<evidence type="ECO:0000256" key="7">
    <source>
        <dbReference type="ARBA" id="ARBA00022989"/>
    </source>
</evidence>